<comment type="caution">
    <text evidence="2">The sequence shown here is derived from an EMBL/GenBank/DDBJ whole genome shotgun (WGS) entry which is preliminary data.</text>
</comment>
<dbReference type="Proteomes" id="UP001432146">
    <property type="component" value="Unassembled WGS sequence"/>
</dbReference>
<dbReference type="AlphaFoldDB" id="A0AAW1AB49"/>
<feature type="compositionally biased region" description="Polar residues" evidence="1">
    <location>
        <begin position="286"/>
        <end position="295"/>
    </location>
</feature>
<name>A0AAW1AB49_9HYME</name>
<evidence type="ECO:0000313" key="2">
    <source>
        <dbReference type="EMBL" id="KAK9306342.1"/>
    </source>
</evidence>
<organism evidence="2 3">
    <name type="scientific">Tetragonisca angustula</name>
    <dbReference type="NCBI Taxonomy" id="166442"/>
    <lineage>
        <taxon>Eukaryota</taxon>
        <taxon>Metazoa</taxon>
        <taxon>Ecdysozoa</taxon>
        <taxon>Arthropoda</taxon>
        <taxon>Hexapoda</taxon>
        <taxon>Insecta</taxon>
        <taxon>Pterygota</taxon>
        <taxon>Neoptera</taxon>
        <taxon>Endopterygota</taxon>
        <taxon>Hymenoptera</taxon>
        <taxon>Apocrita</taxon>
        <taxon>Aculeata</taxon>
        <taxon>Apoidea</taxon>
        <taxon>Anthophila</taxon>
        <taxon>Apidae</taxon>
        <taxon>Tetragonisca</taxon>
    </lineage>
</organism>
<reference evidence="2 3" key="1">
    <citation type="submission" date="2024-05" db="EMBL/GenBank/DDBJ databases">
        <title>The nuclear and mitochondrial genome assemblies of Tetragonisca angustula (Apidae: Meliponini), a tiny yet remarkable pollinator in the Neotropics.</title>
        <authorList>
            <person name="Ferrari R."/>
            <person name="Ricardo P.C."/>
            <person name="Dias F.C."/>
            <person name="Araujo N.S."/>
            <person name="Soares D.O."/>
            <person name="Zhou Q.-S."/>
            <person name="Zhu C.-D."/>
            <person name="Coutinho L."/>
            <person name="Airas M.C."/>
            <person name="Batista T.M."/>
        </authorList>
    </citation>
    <scope>NUCLEOTIDE SEQUENCE [LARGE SCALE GENOMIC DNA]</scope>
    <source>
        <strain evidence="2">ASF017062</strain>
        <tissue evidence="2">Abdomen</tissue>
    </source>
</reference>
<feature type="region of interest" description="Disordered" evidence="1">
    <location>
        <begin position="324"/>
        <end position="359"/>
    </location>
</feature>
<evidence type="ECO:0000313" key="3">
    <source>
        <dbReference type="Proteomes" id="UP001432146"/>
    </source>
</evidence>
<keyword evidence="3" id="KW-1185">Reference proteome</keyword>
<protein>
    <submittedName>
        <fullName evidence="2">Uncharacterized protein</fullName>
    </submittedName>
</protein>
<feature type="region of interest" description="Disordered" evidence="1">
    <location>
        <begin position="278"/>
        <end position="312"/>
    </location>
</feature>
<sequence length="401" mass="45655">METTPEPRNSDISEEMQGRTIARLRTRRVSIDCVNESLSLASFRFHRSWTLKIIRATKISQSFDETSMDSCPLAAITEARGNDFTSKDGNEIEVTSLEEAKSVIAALRARQRAQAHQMLAWRRTLKLQEDLVARLTREKAEQLRTLSSQLLLFESRLCRKQKEIEASLAQRESIILRQQRVIRQLQSRLAERSTGTRDSPPCDALDRLDSLGDSDSAVVLEEAADDLAPPRFRSNITDVTVIRSVSDAVEPSSKYSSMRRCNGFLRRPEILETVYSVEEDGDSENNQDPSESTENSECEERRTKNLGNGKGRLQDLYGSFERLAQEADSPPSERPRDESQQAQVTYNRVMSNHRSVTKPKDVKYKRINKAKSKSLEELRGRLRNWVEKGNKIAISLDQSYA</sequence>
<accession>A0AAW1AB49</accession>
<gene>
    <name evidence="2" type="ORF">QLX08_003026</name>
</gene>
<dbReference type="EMBL" id="JAWNGG020000042">
    <property type="protein sequence ID" value="KAK9306342.1"/>
    <property type="molecule type" value="Genomic_DNA"/>
</dbReference>
<proteinExistence type="predicted"/>
<feature type="compositionally biased region" description="Polar residues" evidence="1">
    <location>
        <begin position="340"/>
        <end position="354"/>
    </location>
</feature>
<evidence type="ECO:0000256" key="1">
    <source>
        <dbReference type="SAM" id="MobiDB-lite"/>
    </source>
</evidence>